<feature type="transmembrane region" description="Helical" evidence="2">
    <location>
        <begin position="591"/>
        <end position="613"/>
    </location>
</feature>
<feature type="region of interest" description="Disordered" evidence="1">
    <location>
        <begin position="170"/>
        <end position="196"/>
    </location>
</feature>
<dbReference type="Proteomes" id="UP001497512">
    <property type="component" value="Chromosome 8"/>
</dbReference>
<keyword evidence="2" id="KW-0472">Membrane</keyword>
<feature type="region of interest" description="Disordered" evidence="1">
    <location>
        <begin position="34"/>
        <end position="93"/>
    </location>
</feature>
<evidence type="ECO:0008006" key="5">
    <source>
        <dbReference type="Google" id="ProtNLM"/>
    </source>
</evidence>
<feature type="compositionally biased region" description="Low complexity" evidence="1">
    <location>
        <begin position="49"/>
        <end position="60"/>
    </location>
</feature>
<feature type="transmembrane region" description="Helical" evidence="2">
    <location>
        <begin position="365"/>
        <end position="388"/>
    </location>
</feature>
<dbReference type="Pfam" id="PF11204">
    <property type="entry name" value="DUF2985"/>
    <property type="match status" value="1"/>
</dbReference>
<evidence type="ECO:0000256" key="2">
    <source>
        <dbReference type="SAM" id="Phobius"/>
    </source>
</evidence>
<feature type="compositionally biased region" description="Basic and acidic residues" evidence="1">
    <location>
        <begin position="170"/>
        <end position="186"/>
    </location>
</feature>
<sequence>MEAGNSDIQEGTEKDTKGFEDDYREWSFRELLESQRRNMEETELGTGGAESSSSSTTTTPRRSRKVKAVKAGMGAKEWKGELSDDPRGEFSSLSLTDLLGSQRDALDGSEIDPEPVSIPRHKKLRDLMVGMASGHSAAAGSRPSSPIAESFIRPVKMLLSPTTTFVRLKDESKEMSRQTPEWRGELSDDPEAESGSWSLRDLLGSQRDAMDGSEIGSEPVSTPRHKKLRDLMASGHNAAAGSRPSSPITESFMKPIKMLLAPSTTFVRLKDEREEMSQQTPSPPKEPTASRDGITLPLIGEVKWEFVKEQTKLWLQNPKNLALLIWVIAVAVSGAILFMVLVGMLDKVIPKKSDRDTWFEVSNQILNSLFTLMVLYVHPMRILHMVWLMRWRPKDIIQLRQVYSKGGLRKPNEWTHMLVVVLLLHLNCFAQYALCGLNWGYKRANRPAIGVAITLSTSFGAAAAAGIYNSLSPLAKDFVVEEGEEEHKEVVDRVRENESTVEPADKIKRGQGSTSHPHHHHHSKFHKHQNYKLLKKSMSSTSREGRHVENPQWEGGLFDCYQEPCISLFSTTCLPCVLGWNLDRMGFGNRYVHIATFLLLCSAPCLVFMVAAVNIDNRVVQHSFAATGIVLSLFGLLYGGFWRIRMRERYNLPQTNWCCGCPGVTNCAQWLFCAPCSLCQEVRTAEAYEIKDDKFYMKKTSGNNTPGTSPEHLLGHHHIDVDMRVPSSSIQPLPISSMVPIKEMELALSERMTADGTMFLPPPPQNLTPYPS</sequence>
<protein>
    <recommendedName>
        <fullName evidence="5">PLAC8 family protein</fullName>
    </recommendedName>
</protein>
<evidence type="ECO:0000313" key="3">
    <source>
        <dbReference type="EMBL" id="CAK9233938.1"/>
    </source>
</evidence>
<feature type="compositionally biased region" description="Basic and acidic residues" evidence="1">
    <location>
        <begin position="76"/>
        <end position="88"/>
    </location>
</feature>
<feature type="compositionally biased region" description="Basic residues" evidence="1">
    <location>
        <begin position="516"/>
        <end position="529"/>
    </location>
</feature>
<feature type="transmembrane region" description="Helical" evidence="2">
    <location>
        <begin position="619"/>
        <end position="641"/>
    </location>
</feature>
<accession>A0ABP0UZ34</accession>
<gene>
    <name evidence="3" type="ORF">CSSPTR1EN2_LOCUS21851</name>
</gene>
<proteinExistence type="predicted"/>
<keyword evidence="4" id="KW-1185">Reference proteome</keyword>
<name>A0ABP0UZ34_9BRYO</name>
<feature type="compositionally biased region" description="Basic and acidic residues" evidence="1">
    <location>
        <begin position="11"/>
        <end position="21"/>
    </location>
</feature>
<dbReference type="InterPro" id="IPR006461">
    <property type="entry name" value="PLAC_motif_containing"/>
</dbReference>
<evidence type="ECO:0000313" key="4">
    <source>
        <dbReference type="Proteomes" id="UP001497512"/>
    </source>
</evidence>
<keyword evidence="2" id="KW-0812">Transmembrane</keyword>
<feature type="transmembrane region" description="Helical" evidence="2">
    <location>
        <begin position="321"/>
        <end position="345"/>
    </location>
</feature>
<feature type="region of interest" description="Disordered" evidence="1">
    <location>
        <begin position="490"/>
        <end position="529"/>
    </location>
</feature>
<evidence type="ECO:0000256" key="1">
    <source>
        <dbReference type="SAM" id="MobiDB-lite"/>
    </source>
</evidence>
<dbReference type="EMBL" id="OZ019900">
    <property type="protein sequence ID" value="CAK9233938.1"/>
    <property type="molecule type" value="Genomic_DNA"/>
</dbReference>
<dbReference type="InterPro" id="IPR021369">
    <property type="entry name" value="DUF2985"/>
</dbReference>
<dbReference type="NCBIfam" id="TIGR01571">
    <property type="entry name" value="A_thal_Cys_rich"/>
    <property type="match status" value="1"/>
</dbReference>
<feature type="transmembrane region" description="Helical" evidence="2">
    <location>
        <begin position="418"/>
        <end position="441"/>
    </location>
</feature>
<organism evidence="3 4">
    <name type="scientific">Sphagnum troendelagicum</name>
    <dbReference type="NCBI Taxonomy" id="128251"/>
    <lineage>
        <taxon>Eukaryota</taxon>
        <taxon>Viridiplantae</taxon>
        <taxon>Streptophyta</taxon>
        <taxon>Embryophyta</taxon>
        <taxon>Bryophyta</taxon>
        <taxon>Sphagnophytina</taxon>
        <taxon>Sphagnopsida</taxon>
        <taxon>Sphagnales</taxon>
        <taxon>Sphagnaceae</taxon>
        <taxon>Sphagnum</taxon>
    </lineage>
</organism>
<dbReference type="Pfam" id="PF04749">
    <property type="entry name" value="PLAC8"/>
    <property type="match status" value="1"/>
</dbReference>
<feature type="compositionally biased region" description="Basic and acidic residues" evidence="1">
    <location>
        <begin position="490"/>
        <end position="508"/>
    </location>
</feature>
<feature type="region of interest" description="Disordered" evidence="1">
    <location>
        <begin position="272"/>
        <end position="292"/>
    </location>
</feature>
<dbReference type="PANTHER" id="PTHR31045">
    <property type="entry name" value="PLAC8 FAMILY PROTEIN-RELATED"/>
    <property type="match status" value="1"/>
</dbReference>
<feature type="region of interest" description="Disordered" evidence="1">
    <location>
        <begin position="1"/>
        <end position="21"/>
    </location>
</feature>
<reference evidence="3" key="1">
    <citation type="submission" date="2024-02" db="EMBL/GenBank/DDBJ databases">
        <authorList>
            <consortium name="ELIXIR-Norway"/>
            <consortium name="Elixir Norway"/>
        </authorList>
    </citation>
    <scope>NUCLEOTIDE SEQUENCE</scope>
</reference>
<dbReference type="PANTHER" id="PTHR31045:SF30">
    <property type="entry name" value="PLAC8 FAMILY PROTEIN"/>
    <property type="match status" value="1"/>
</dbReference>
<keyword evidence="2" id="KW-1133">Transmembrane helix</keyword>